<keyword evidence="2" id="KW-0732">Signal</keyword>
<feature type="chain" id="PRO_5044629438" description="Glycosyltransferase family 25 protein" evidence="2">
    <location>
        <begin position="22"/>
        <end position="485"/>
    </location>
</feature>
<accession>A0A6A6YYQ6</accession>
<reference evidence="5" key="3">
    <citation type="submission" date="2025-04" db="UniProtKB">
        <authorList>
            <consortium name="RefSeq"/>
        </authorList>
    </citation>
    <scope>IDENTIFICATION</scope>
    <source>
        <strain evidence="5">CBS 304.34</strain>
    </source>
</reference>
<name>A0A6A6YYQ6_9PEZI</name>
<sequence>MIIFPAIRGLCLLILQPRALNDDGRNNRSRRSLRHTSTTKAAAAQDGSLRAVSVPSCGTVNDASPHYMMAWRLARRPFTVYGVWIMSTMHSKGIPEVRLTAKHIRYGSFALFIVFVCSLGLWSDSILFPLHKLSPIAASLELPANSTLGFGALLAVSPSTSPRRHGLIQAANVTDIQITFPELPKWTDEDEQNFRAPSGVGDSSLTKGMIFAWLSHLHVLRWFLESGLETALIMEDDMDWDIHLRTLQIPRVAASIRSLFNQTKDPSLYYYGDLNRWDMIYLGHFDRWSWLGTEIGVGVLIPSNLTDHPHRYILDDTMPPRYDMHPEMASVLTALDVPPNTRILHPSKFPFGSWAYAVTRESAARILSDDVASAAAPKWAQMDSLDNALSRACGGGALRCYTVNPEIFHHLEGPKNSLIDYNYDRAEKSEAVINQRLRTGETDHIRCGFASGHFEFGNNTKLLKHFQKEVGRKGRCLKPGRDALE</sequence>
<evidence type="ECO:0008006" key="6">
    <source>
        <dbReference type="Google" id="ProtNLM"/>
    </source>
</evidence>
<feature type="signal peptide" evidence="2">
    <location>
        <begin position="1"/>
        <end position="21"/>
    </location>
</feature>
<keyword evidence="1" id="KW-1133">Transmembrane helix</keyword>
<protein>
    <recommendedName>
        <fullName evidence="6">Glycosyltransferase family 25 protein</fullName>
    </recommendedName>
</protein>
<evidence type="ECO:0000313" key="4">
    <source>
        <dbReference type="Proteomes" id="UP000504636"/>
    </source>
</evidence>
<keyword evidence="1" id="KW-0472">Membrane</keyword>
<keyword evidence="1" id="KW-0812">Transmembrane</keyword>
<evidence type="ECO:0000256" key="2">
    <source>
        <dbReference type="SAM" id="SignalP"/>
    </source>
</evidence>
<dbReference type="EMBL" id="MU003696">
    <property type="protein sequence ID" value="KAF2813134.1"/>
    <property type="molecule type" value="Genomic_DNA"/>
</dbReference>
<reference evidence="5" key="2">
    <citation type="submission" date="2020-04" db="EMBL/GenBank/DDBJ databases">
        <authorList>
            <consortium name="NCBI Genome Project"/>
        </authorList>
    </citation>
    <scope>NUCLEOTIDE SEQUENCE</scope>
    <source>
        <strain evidence="5">CBS 304.34</strain>
    </source>
</reference>
<proteinExistence type="predicted"/>
<dbReference type="Proteomes" id="UP000504636">
    <property type="component" value="Unplaced"/>
</dbReference>
<feature type="transmembrane region" description="Helical" evidence="1">
    <location>
        <begin position="104"/>
        <end position="122"/>
    </location>
</feature>
<evidence type="ECO:0000313" key="5">
    <source>
        <dbReference type="RefSeq" id="XP_033580098.1"/>
    </source>
</evidence>
<gene>
    <name evidence="3 5" type="ORF">BDZ99DRAFT_496200</name>
</gene>
<evidence type="ECO:0000313" key="3">
    <source>
        <dbReference type="EMBL" id="KAF2813134.1"/>
    </source>
</evidence>
<keyword evidence="4" id="KW-1185">Reference proteome</keyword>
<dbReference type="AlphaFoldDB" id="A0A6A6YYQ6"/>
<organism evidence="3">
    <name type="scientific">Mytilinidion resinicola</name>
    <dbReference type="NCBI Taxonomy" id="574789"/>
    <lineage>
        <taxon>Eukaryota</taxon>
        <taxon>Fungi</taxon>
        <taxon>Dikarya</taxon>
        <taxon>Ascomycota</taxon>
        <taxon>Pezizomycotina</taxon>
        <taxon>Dothideomycetes</taxon>
        <taxon>Pleosporomycetidae</taxon>
        <taxon>Mytilinidiales</taxon>
        <taxon>Mytilinidiaceae</taxon>
        <taxon>Mytilinidion</taxon>
    </lineage>
</organism>
<evidence type="ECO:0000256" key="1">
    <source>
        <dbReference type="SAM" id="Phobius"/>
    </source>
</evidence>
<dbReference type="OrthoDB" id="47375at2759"/>
<reference evidence="3 5" key="1">
    <citation type="journal article" date="2020" name="Stud. Mycol.">
        <title>101 Dothideomycetes genomes: a test case for predicting lifestyles and emergence of pathogens.</title>
        <authorList>
            <person name="Haridas S."/>
            <person name="Albert R."/>
            <person name="Binder M."/>
            <person name="Bloem J."/>
            <person name="Labutti K."/>
            <person name="Salamov A."/>
            <person name="Andreopoulos B."/>
            <person name="Baker S."/>
            <person name="Barry K."/>
            <person name="Bills G."/>
            <person name="Bluhm B."/>
            <person name="Cannon C."/>
            <person name="Castanera R."/>
            <person name="Culley D."/>
            <person name="Daum C."/>
            <person name="Ezra D."/>
            <person name="Gonzalez J."/>
            <person name="Henrissat B."/>
            <person name="Kuo A."/>
            <person name="Liang C."/>
            <person name="Lipzen A."/>
            <person name="Lutzoni F."/>
            <person name="Magnuson J."/>
            <person name="Mondo S."/>
            <person name="Nolan M."/>
            <person name="Ohm R."/>
            <person name="Pangilinan J."/>
            <person name="Park H.-J."/>
            <person name="Ramirez L."/>
            <person name="Alfaro M."/>
            <person name="Sun H."/>
            <person name="Tritt A."/>
            <person name="Yoshinaga Y."/>
            <person name="Zwiers L.-H."/>
            <person name="Turgeon B."/>
            <person name="Goodwin S."/>
            <person name="Spatafora J."/>
            <person name="Crous P."/>
            <person name="Grigoriev I."/>
        </authorList>
    </citation>
    <scope>NUCLEOTIDE SEQUENCE</scope>
    <source>
        <strain evidence="3 5">CBS 304.34</strain>
    </source>
</reference>
<dbReference type="GeneID" id="54464325"/>
<dbReference type="RefSeq" id="XP_033580098.1">
    <property type="nucleotide sequence ID" value="XM_033723432.1"/>
</dbReference>